<dbReference type="Pfam" id="PF01478">
    <property type="entry name" value="Peptidase_A24"/>
    <property type="match status" value="1"/>
</dbReference>
<evidence type="ECO:0000256" key="1">
    <source>
        <dbReference type="SAM" id="Phobius"/>
    </source>
</evidence>
<protein>
    <recommendedName>
        <fullName evidence="2">Prepilin type IV endopeptidase peptidase domain-containing protein</fullName>
    </recommendedName>
</protein>
<feature type="domain" description="Prepilin type IV endopeptidase peptidase" evidence="2">
    <location>
        <begin position="67"/>
        <end position="184"/>
    </location>
</feature>
<name>A0ABS1SMA4_9MICO</name>
<reference evidence="3 4" key="1">
    <citation type="submission" date="2018-09" db="EMBL/GenBank/DDBJ databases">
        <title>Comparative genomics of Leucobacter spp.</title>
        <authorList>
            <person name="Reis A.C."/>
            <person name="Kolvenbach B.A."/>
            <person name="Corvini P.F.X."/>
            <person name="Nunes O.C."/>
        </authorList>
    </citation>
    <scope>NUCLEOTIDE SEQUENCE [LARGE SCALE GENOMIC DNA]</scope>
    <source>
        <strain evidence="3 4">L-1</strain>
    </source>
</reference>
<evidence type="ECO:0000313" key="4">
    <source>
        <dbReference type="Proteomes" id="UP001646141"/>
    </source>
</evidence>
<dbReference type="Proteomes" id="UP001646141">
    <property type="component" value="Unassembled WGS sequence"/>
</dbReference>
<proteinExistence type="predicted"/>
<evidence type="ECO:0000313" key="3">
    <source>
        <dbReference type="EMBL" id="MBL3689313.1"/>
    </source>
</evidence>
<organism evidence="3 4">
    <name type="scientific">Leucobacter chromiireducens subsp. chromiireducens</name>
    <dbReference type="NCBI Taxonomy" id="660067"/>
    <lineage>
        <taxon>Bacteria</taxon>
        <taxon>Bacillati</taxon>
        <taxon>Actinomycetota</taxon>
        <taxon>Actinomycetes</taxon>
        <taxon>Micrococcales</taxon>
        <taxon>Microbacteriaceae</taxon>
        <taxon>Leucobacter</taxon>
    </lineage>
</organism>
<feature type="transmembrane region" description="Helical" evidence="1">
    <location>
        <begin position="55"/>
        <end position="74"/>
    </location>
</feature>
<dbReference type="InterPro" id="IPR000045">
    <property type="entry name" value="Prepilin_IV_endopep_pep"/>
</dbReference>
<feature type="transmembrane region" description="Helical" evidence="1">
    <location>
        <begin position="111"/>
        <end position="132"/>
    </location>
</feature>
<keyword evidence="1" id="KW-0472">Membrane</keyword>
<keyword evidence="1" id="KW-0812">Transmembrane</keyword>
<keyword evidence="1" id="KW-1133">Transmembrane helix</keyword>
<feature type="transmembrane region" description="Helical" evidence="1">
    <location>
        <begin position="86"/>
        <end position="105"/>
    </location>
</feature>
<dbReference type="EMBL" id="QYAD01000001">
    <property type="protein sequence ID" value="MBL3689313.1"/>
    <property type="molecule type" value="Genomic_DNA"/>
</dbReference>
<sequence>MSGRRGGAAVRGLLAELRALPAWSRGVVSVAVFVVGLLAATGALDWPGTKRGGAFVLWVSALGAAGAWSVVLSIIDVREHRLPNPVLGAAALSVVPPVFAAWAWSGEPRHAFFLAGVAVGAALLGASVWAAFSAGEARHRPPPIGAGDVKLLPIAVIIAGASSVRDAVELFPFALAGCITVAACASVLRGRGQVPIGPAILAASWLAPLAGGALRAGTLAG</sequence>
<keyword evidence="4" id="KW-1185">Reference proteome</keyword>
<evidence type="ECO:0000259" key="2">
    <source>
        <dbReference type="Pfam" id="PF01478"/>
    </source>
</evidence>
<gene>
    <name evidence="3" type="ORF">D3226_04975</name>
</gene>
<comment type="caution">
    <text evidence="3">The sequence shown here is derived from an EMBL/GenBank/DDBJ whole genome shotgun (WGS) entry which is preliminary data.</text>
</comment>
<feature type="transmembrane region" description="Helical" evidence="1">
    <location>
        <begin position="20"/>
        <end position="43"/>
    </location>
</feature>
<accession>A0ABS1SMA4</accession>